<evidence type="ECO:0000256" key="1">
    <source>
        <dbReference type="SAM" id="MobiDB-lite"/>
    </source>
</evidence>
<accession>A0A6M7TXY8</accession>
<feature type="region of interest" description="Disordered" evidence="1">
    <location>
        <begin position="251"/>
        <end position="275"/>
    </location>
</feature>
<evidence type="ECO:0000313" key="2">
    <source>
        <dbReference type="EMBL" id="OBQ60827.1"/>
    </source>
</evidence>
<dbReference type="EMBL" id="LYTK01000021">
    <property type="protein sequence ID" value="OBQ60827.1"/>
    <property type="molecule type" value="Genomic_DNA"/>
</dbReference>
<proteinExistence type="predicted"/>
<sequence>MFIDAFSTLGISDGKDVTEREIKRAYATKLKLININGDRDSFIALRQAFEQARDQVNRREYFREITSPDEAHIAEDIDALALKNVPVPKERPVPATLEAHALRAIEDDIETLLIENIEPHAPREAALARTASIAIEAPALRAMNAVETLIAEPSKWQRIDSWLAILDGELLQTIDDIQEFETRMRTYVCEQSGFGERQRPLAKPWMMPRLLDLLDERFGWTRNRGSNYWERQQLDWLHALIDPETAPQYRIASTPRQDPEPETIAPSSQTTGSARQSPISGWVWVLIILVLIKLAAALSGSDEPAKTFPQPHATQQVPAGVLGDLCRNLSFDECFKKMTGMPKP</sequence>
<reference evidence="2 3" key="1">
    <citation type="submission" date="2016-05" db="EMBL/GenBank/DDBJ databases">
        <authorList>
            <person name="Ramsay J.P."/>
        </authorList>
    </citation>
    <scope>NUCLEOTIDE SEQUENCE [LARGE SCALE GENOMIC DNA]</scope>
    <source>
        <strain evidence="2 3">NZP2042</strain>
    </source>
</reference>
<dbReference type="RefSeq" id="WP_056578489.1">
    <property type="nucleotide sequence ID" value="NZ_CP033334.1"/>
</dbReference>
<feature type="compositionally biased region" description="Polar residues" evidence="1">
    <location>
        <begin position="265"/>
        <end position="275"/>
    </location>
</feature>
<name>A0A6M7TXY8_RHILI</name>
<organism evidence="2 3">
    <name type="scientific">Rhizobium loti</name>
    <name type="common">Mesorhizobium loti</name>
    <dbReference type="NCBI Taxonomy" id="381"/>
    <lineage>
        <taxon>Bacteria</taxon>
        <taxon>Pseudomonadati</taxon>
        <taxon>Pseudomonadota</taxon>
        <taxon>Alphaproteobacteria</taxon>
        <taxon>Hyphomicrobiales</taxon>
        <taxon>Phyllobacteriaceae</taxon>
        <taxon>Mesorhizobium</taxon>
    </lineage>
</organism>
<comment type="caution">
    <text evidence="2">The sequence shown here is derived from an EMBL/GenBank/DDBJ whole genome shotgun (WGS) entry which is preliminary data.</text>
</comment>
<dbReference type="Proteomes" id="UP000093737">
    <property type="component" value="Unassembled WGS sequence"/>
</dbReference>
<evidence type="ECO:0000313" key="3">
    <source>
        <dbReference type="Proteomes" id="UP000093737"/>
    </source>
</evidence>
<dbReference type="AlphaFoldDB" id="A0A6M7TXY8"/>
<gene>
    <name evidence="2" type="ORF">A8145_23160</name>
</gene>
<protein>
    <submittedName>
        <fullName evidence="2">Uncharacterized protein</fullName>
    </submittedName>
</protein>